<accession>A0A0C9UPI2</accession>
<reference evidence="2 3" key="1">
    <citation type="submission" date="2014-06" db="EMBL/GenBank/DDBJ databases">
        <title>Evolutionary Origins and Diversification of the Mycorrhizal Mutualists.</title>
        <authorList>
            <consortium name="DOE Joint Genome Institute"/>
            <consortium name="Mycorrhizal Genomics Consortium"/>
            <person name="Kohler A."/>
            <person name="Kuo A."/>
            <person name="Nagy L.G."/>
            <person name="Floudas D."/>
            <person name="Copeland A."/>
            <person name="Barry K.W."/>
            <person name="Cichocki N."/>
            <person name="Veneault-Fourrey C."/>
            <person name="LaButti K."/>
            <person name="Lindquist E.A."/>
            <person name="Lipzen A."/>
            <person name="Lundell T."/>
            <person name="Morin E."/>
            <person name="Murat C."/>
            <person name="Riley R."/>
            <person name="Ohm R."/>
            <person name="Sun H."/>
            <person name="Tunlid A."/>
            <person name="Henrissat B."/>
            <person name="Grigoriev I.V."/>
            <person name="Hibbett D.S."/>
            <person name="Martin F."/>
        </authorList>
    </citation>
    <scope>NUCLEOTIDE SEQUENCE [LARGE SCALE GENOMIC DNA]</scope>
    <source>
        <strain evidence="2 3">SS14</strain>
    </source>
</reference>
<feature type="region of interest" description="Disordered" evidence="1">
    <location>
        <begin position="1"/>
        <end position="52"/>
    </location>
</feature>
<protein>
    <submittedName>
        <fullName evidence="2">Unplaced genomic scaffold SPHSTscaffold_266, whole genome shotgun sequence</fullName>
    </submittedName>
</protein>
<name>A0A0C9UPI2_SPHS4</name>
<gene>
    <name evidence="2" type="ORF">M422DRAFT_271574</name>
</gene>
<evidence type="ECO:0000256" key="1">
    <source>
        <dbReference type="SAM" id="MobiDB-lite"/>
    </source>
</evidence>
<evidence type="ECO:0000313" key="3">
    <source>
        <dbReference type="Proteomes" id="UP000054279"/>
    </source>
</evidence>
<dbReference type="HOGENOM" id="CLU_012886_3_1_1"/>
<dbReference type="Proteomes" id="UP000054279">
    <property type="component" value="Unassembled WGS sequence"/>
</dbReference>
<dbReference type="EMBL" id="KN837341">
    <property type="protein sequence ID" value="KIJ27260.1"/>
    <property type="molecule type" value="Genomic_DNA"/>
</dbReference>
<keyword evidence="3" id="KW-1185">Reference proteome</keyword>
<sequence>MSTHHNRKQAEKPSAQAVGEDEPIPGLTLGELTDPPHHPLDPSMRAHGLQTVPARVQSPIGVASAAGTSALGPRLSRVAKALGTATQGQDSPWGISSGSDSGHNLGGAPDESDDHASPDEGGMDNEDRSFTIRASEVSKLRKEYADLMDLKDNGEIVLMEAMEATEQLNTVFNQIRTSMNRMSSMMKELFIVPKQKSSGKTIEPENNWTCDKAAAKAATK</sequence>
<feature type="compositionally biased region" description="Polar residues" evidence="1">
    <location>
        <begin position="84"/>
        <end position="102"/>
    </location>
</feature>
<proteinExistence type="predicted"/>
<feature type="region of interest" description="Disordered" evidence="1">
    <location>
        <begin position="81"/>
        <end position="131"/>
    </location>
</feature>
<organism evidence="2 3">
    <name type="scientific">Sphaerobolus stellatus (strain SS14)</name>
    <dbReference type="NCBI Taxonomy" id="990650"/>
    <lineage>
        <taxon>Eukaryota</taxon>
        <taxon>Fungi</taxon>
        <taxon>Dikarya</taxon>
        <taxon>Basidiomycota</taxon>
        <taxon>Agaricomycotina</taxon>
        <taxon>Agaricomycetes</taxon>
        <taxon>Phallomycetidae</taxon>
        <taxon>Geastrales</taxon>
        <taxon>Sphaerobolaceae</taxon>
        <taxon>Sphaerobolus</taxon>
    </lineage>
</organism>
<dbReference type="AlphaFoldDB" id="A0A0C9UPI2"/>
<evidence type="ECO:0000313" key="2">
    <source>
        <dbReference type="EMBL" id="KIJ27260.1"/>
    </source>
</evidence>